<gene>
    <name evidence="3" type="ORF">AY555_10980</name>
</gene>
<accession>A0A143DGY7</accession>
<organism evidence="3 4">
    <name type="scientific">Haematospirillum jordaniae</name>
    <dbReference type="NCBI Taxonomy" id="1549855"/>
    <lineage>
        <taxon>Bacteria</taxon>
        <taxon>Pseudomonadati</taxon>
        <taxon>Pseudomonadota</taxon>
        <taxon>Alphaproteobacteria</taxon>
        <taxon>Rhodospirillales</taxon>
        <taxon>Novispirillaceae</taxon>
        <taxon>Haematospirillum</taxon>
    </lineage>
</organism>
<proteinExistence type="predicted"/>
<keyword evidence="1" id="KW-0812">Transmembrane</keyword>
<dbReference type="GO" id="GO:0016747">
    <property type="term" value="F:acyltransferase activity, transferring groups other than amino-acyl groups"/>
    <property type="evidence" value="ECO:0007669"/>
    <property type="project" value="InterPro"/>
</dbReference>
<evidence type="ECO:0000259" key="2">
    <source>
        <dbReference type="Pfam" id="PF01757"/>
    </source>
</evidence>
<feature type="transmembrane region" description="Helical" evidence="1">
    <location>
        <begin position="268"/>
        <end position="287"/>
    </location>
</feature>
<name>A0A143DGY7_9PROT</name>
<feature type="transmembrane region" description="Helical" evidence="1">
    <location>
        <begin position="201"/>
        <end position="224"/>
    </location>
</feature>
<protein>
    <recommendedName>
        <fullName evidence="2">Acyltransferase 3 domain-containing protein</fullName>
    </recommendedName>
</protein>
<feature type="transmembrane region" description="Helical" evidence="1">
    <location>
        <begin position="149"/>
        <end position="168"/>
    </location>
</feature>
<dbReference type="RefSeq" id="WP_066137268.1">
    <property type="nucleotide sequence ID" value="NZ_CP014527.1"/>
</dbReference>
<dbReference type="Proteomes" id="UP000076066">
    <property type="component" value="Plasmid unnamed 2"/>
</dbReference>
<feature type="transmembrane region" description="Helical" evidence="1">
    <location>
        <begin position="28"/>
        <end position="48"/>
    </location>
</feature>
<keyword evidence="4" id="KW-1185">Reference proteome</keyword>
<sequence>MIGLGVIRFVLAMMVLMNHLWSPTANVIGAHAVTGFYIVSGFLMTKVINEVYVDDGGKLRYLANRALRIYPLYLLVLLTSLAFVAIWPNYFQVYSLIRIPMDGWEWFSNVSLWRLTDSPTIVIPPAWSLYVEVFFYIVIAFIARARGMVVLWFLASLLYTVWMIANGYSFADRYYPLGAALLFFSTGAIIYFLAKEGCYYFFDLFSMPIICGLLALFVIFPLVIGDWGGGRYWLGYYGASALFAILFTALVVTARLNGGRMDKFMGDLAYPVFLAHFLAAGFVNLITDNRFAVTGHANFILATLVCLSMSVAHLKWIEPLIEGIRNQVRGRTA</sequence>
<reference evidence="3 4" key="1">
    <citation type="submission" date="2016-02" db="EMBL/GenBank/DDBJ databases">
        <title>Complete Genome of H5569, the type strain of the newly described species Haematospirillium jordaniae.</title>
        <authorList>
            <person name="Nicholson A.C."/>
            <person name="Humrighouse B.W."/>
            <person name="Loparov V."/>
            <person name="McQuiston J.R."/>
        </authorList>
    </citation>
    <scope>NUCLEOTIDE SEQUENCE [LARGE SCALE GENOMIC DNA]</scope>
    <source>
        <strain evidence="3 4">H5569</strain>
        <plasmid evidence="4">Plasmid unnamed 2</plasmid>
    </source>
</reference>
<feature type="transmembrane region" description="Helical" evidence="1">
    <location>
        <begin position="5"/>
        <end position="22"/>
    </location>
</feature>
<feature type="transmembrane region" description="Helical" evidence="1">
    <location>
        <begin position="299"/>
        <end position="317"/>
    </location>
</feature>
<dbReference type="InterPro" id="IPR050879">
    <property type="entry name" value="Acyltransferase_3"/>
</dbReference>
<dbReference type="AlphaFoldDB" id="A0A143DGY7"/>
<keyword evidence="1" id="KW-0472">Membrane</keyword>
<dbReference type="Pfam" id="PF01757">
    <property type="entry name" value="Acyl_transf_3"/>
    <property type="match status" value="1"/>
</dbReference>
<evidence type="ECO:0000313" key="4">
    <source>
        <dbReference type="Proteomes" id="UP000076066"/>
    </source>
</evidence>
<dbReference type="InterPro" id="IPR002656">
    <property type="entry name" value="Acyl_transf_3_dom"/>
</dbReference>
<keyword evidence="3" id="KW-0614">Plasmid</keyword>
<feature type="domain" description="Acyltransferase 3" evidence="2">
    <location>
        <begin position="3"/>
        <end position="311"/>
    </location>
</feature>
<dbReference type="PANTHER" id="PTHR23028">
    <property type="entry name" value="ACETYLTRANSFERASE"/>
    <property type="match status" value="1"/>
</dbReference>
<feature type="transmembrane region" description="Helical" evidence="1">
    <location>
        <begin position="174"/>
        <end position="194"/>
    </location>
</feature>
<evidence type="ECO:0000313" key="3">
    <source>
        <dbReference type="EMBL" id="AMW35886.1"/>
    </source>
</evidence>
<dbReference type="PANTHER" id="PTHR23028:SF53">
    <property type="entry name" value="ACYL_TRANSF_3 DOMAIN-CONTAINING PROTEIN"/>
    <property type="match status" value="1"/>
</dbReference>
<geneLocation type="plasmid" evidence="3 4">
    <name>unnamed 2</name>
</geneLocation>
<evidence type="ECO:0000256" key="1">
    <source>
        <dbReference type="SAM" id="Phobius"/>
    </source>
</evidence>
<dbReference type="KEGG" id="hjo:AY555_10980"/>
<feature type="transmembrane region" description="Helical" evidence="1">
    <location>
        <begin position="121"/>
        <end position="142"/>
    </location>
</feature>
<dbReference type="GeneID" id="53317668"/>
<dbReference type="EMBL" id="CP014527">
    <property type="protein sequence ID" value="AMW35886.1"/>
    <property type="molecule type" value="Genomic_DNA"/>
</dbReference>
<dbReference type="GO" id="GO:0016020">
    <property type="term" value="C:membrane"/>
    <property type="evidence" value="ECO:0007669"/>
    <property type="project" value="TreeGrafter"/>
</dbReference>
<feature type="transmembrane region" description="Helical" evidence="1">
    <location>
        <begin position="236"/>
        <end position="256"/>
    </location>
</feature>
<dbReference type="GO" id="GO:0000271">
    <property type="term" value="P:polysaccharide biosynthetic process"/>
    <property type="evidence" value="ECO:0007669"/>
    <property type="project" value="TreeGrafter"/>
</dbReference>
<keyword evidence="1" id="KW-1133">Transmembrane helix</keyword>
<feature type="transmembrane region" description="Helical" evidence="1">
    <location>
        <begin position="69"/>
        <end position="91"/>
    </location>
</feature>
<dbReference type="OrthoDB" id="9796461at2"/>